<evidence type="ECO:0000259" key="6">
    <source>
        <dbReference type="PROSITE" id="PS50883"/>
    </source>
</evidence>
<dbReference type="PROSITE" id="PS50887">
    <property type="entry name" value="GGDEF"/>
    <property type="match status" value="1"/>
</dbReference>
<keyword evidence="3 5" id="KW-0472">Membrane</keyword>
<dbReference type="InterPro" id="IPR035919">
    <property type="entry name" value="EAL_sf"/>
</dbReference>
<name>A0ABS1TML9_9BACI</name>
<evidence type="ECO:0000313" key="10">
    <source>
        <dbReference type="Proteomes" id="UP000623967"/>
    </source>
</evidence>
<dbReference type="InterPro" id="IPR001633">
    <property type="entry name" value="EAL_dom"/>
</dbReference>
<dbReference type="CDD" id="cd01948">
    <property type="entry name" value="EAL"/>
    <property type="match status" value="1"/>
</dbReference>
<evidence type="ECO:0000256" key="3">
    <source>
        <dbReference type="ARBA" id="ARBA00023136"/>
    </source>
</evidence>
<dbReference type="InterPro" id="IPR029016">
    <property type="entry name" value="GAF-like_dom_sf"/>
</dbReference>
<dbReference type="PROSITE" id="PS50885">
    <property type="entry name" value="HAMP"/>
    <property type="match status" value="1"/>
</dbReference>
<keyword evidence="10" id="KW-1185">Reference proteome</keyword>
<gene>
    <name evidence="9" type="ORF">JK635_09415</name>
</gene>
<dbReference type="SMART" id="SM00065">
    <property type="entry name" value="GAF"/>
    <property type="match status" value="1"/>
</dbReference>
<dbReference type="PROSITE" id="PS50883">
    <property type="entry name" value="EAL"/>
    <property type="match status" value="1"/>
</dbReference>
<dbReference type="InterPro" id="IPR043128">
    <property type="entry name" value="Rev_trsase/Diguanyl_cyclase"/>
</dbReference>
<dbReference type="CDD" id="cd06225">
    <property type="entry name" value="HAMP"/>
    <property type="match status" value="1"/>
</dbReference>
<evidence type="ECO:0000313" key="9">
    <source>
        <dbReference type="EMBL" id="MBL4952428.1"/>
    </source>
</evidence>
<dbReference type="Gene3D" id="3.20.20.450">
    <property type="entry name" value="EAL domain"/>
    <property type="match status" value="1"/>
</dbReference>
<dbReference type="SUPFAM" id="SSF55781">
    <property type="entry name" value="GAF domain-like"/>
    <property type="match status" value="1"/>
</dbReference>
<dbReference type="PANTHER" id="PTHR44757">
    <property type="entry name" value="DIGUANYLATE CYCLASE DGCP"/>
    <property type="match status" value="1"/>
</dbReference>
<dbReference type="Gene3D" id="6.10.340.10">
    <property type="match status" value="1"/>
</dbReference>
<dbReference type="NCBIfam" id="TIGR00254">
    <property type="entry name" value="GGDEF"/>
    <property type="match status" value="1"/>
</dbReference>
<dbReference type="InterPro" id="IPR003018">
    <property type="entry name" value="GAF"/>
</dbReference>
<evidence type="ECO:0000256" key="1">
    <source>
        <dbReference type="ARBA" id="ARBA00004236"/>
    </source>
</evidence>
<dbReference type="SUPFAM" id="SSF141868">
    <property type="entry name" value="EAL domain-like"/>
    <property type="match status" value="1"/>
</dbReference>
<dbReference type="InterPro" id="IPR052155">
    <property type="entry name" value="Biofilm_reg_signaling"/>
</dbReference>
<dbReference type="Pfam" id="PF00563">
    <property type="entry name" value="EAL"/>
    <property type="match status" value="1"/>
</dbReference>
<keyword evidence="2" id="KW-1003">Cell membrane</keyword>
<feature type="transmembrane region" description="Helical" evidence="5">
    <location>
        <begin position="145"/>
        <end position="163"/>
    </location>
</feature>
<dbReference type="SMART" id="SM00052">
    <property type="entry name" value="EAL"/>
    <property type="match status" value="1"/>
</dbReference>
<dbReference type="InterPro" id="IPR003660">
    <property type="entry name" value="HAMP_dom"/>
</dbReference>
<dbReference type="RefSeq" id="WP_202653699.1">
    <property type="nucleotide sequence ID" value="NZ_JAESWB010000168.1"/>
</dbReference>
<feature type="domain" description="GGDEF" evidence="8">
    <location>
        <begin position="431"/>
        <end position="564"/>
    </location>
</feature>
<accession>A0ABS1TML9</accession>
<dbReference type="InterPro" id="IPR029787">
    <property type="entry name" value="Nucleotide_cyclase"/>
</dbReference>
<feature type="transmembrane region" description="Helical" evidence="5">
    <location>
        <begin position="12"/>
        <end position="31"/>
    </location>
</feature>
<organism evidence="9 10">
    <name type="scientific">Neobacillus paridis</name>
    <dbReference type="NCBI Taxonomy" id="2803862"/>
    <lineage>
        <taxon>Bacteria</taxon>
        <taxon>Bacillati</taxon>
        <taxon>Bacillota</taxon>
        <taxon>Bacilli</taxon>
        <taxon>Bacillales</taxon>
        <taxon>Bacillaceae</taxon>
        <taxon>Neobacillus</taxon>
    </lineage>
</organism>
<proteinExistence type="predicted"/>
<dbReference type="Gene3D" id="3.30.450.40">
    <property type="match status" value="1"/>
</dbReference>
<feature type="domain" description="HAMP" evidence="7">
    <location>
        <begin position="165"/>
        <end position="218"/>
    </location>
</feature>
<keyword evidence="5" id="KW-1133">Transmembrane helix</keyword>
<evidence type="ECO:0000256" key="5">
    <source>
        <dbReference type="SAM" id="Phobius"/>
    </source>
</evidence>
<evidence type="ECO:0000256" key="4">
    <source>
        <dbReference type="SAM" id="Coils"/>
    </source>
</evidence>
<dbReference type="Gene3D" id="3.30.70.270">
    <property type="match status" value="1"/>
</dbReference>
<sequence>MKFINKLSFRIWFAINTIVLTGVLTLSGLYLHRESSQLENSLKNEGITSANTLNAAIGLYMLRGEYSKISPLTYSLQSRPNIAYVIVRDKEGTTINQKGETSIDKQHLMITKVPLEYFQEHVGEVEIGLKTKALEEQQDRLLRDTFFTAVVYSLLSLIISFLISSKLTAPIQKLIVATKKLTAGERNVEVWAKHEIVEIQELSTEFNKMAQTINDHEKILVNEIEKATRNLSEKVEILEVLASISNSVLEDDIQSIEVMKRTLISIKNYIKADQISFTLINNNERLEVFGLEQNENLSSLELKMGDKTINAAIHKREVIVRNRLHANNMSYYEQLLYYDGLRSLLILPIIAKNKVLGTLNIASQQQDYFSPNVIEKLSVFTNQIALAFDRVAAYESLQKSAYYDYLTGLPNFRLYKNSIQEALEQANKQNKMVGVMFLDLDRFKMVNDTFGHAAGDFLLQHIGKLLISCLSEKDVVSRIGGDEFSVLLANISGQEEAIDIAKKIMKALAAPVIIQGCKLHISASIGISFFPQDGTDVESLIRHADRAMYRIKKQGKNNYGIYSTYEDDNMANPIVLENDLRKALERNEFVVYYQPKIDVEREMISGVEALVRWEHPKKGLITPIHFIPLAEETGLILQIGEYVLRQACQQCVQWQRLGLPPIPVSVNLSIGQFMQSNLISNIQRIMNETGIQPELLEFEITESMSMNLERSIEILSELQKLGVHISVDDFGTGYSSLNYLRQLPIDTVKIDKSFMKGIPNDRNNEAIVATIINMAHNLNLTVTAEGVETFDQVQYLRKHNCDNIQGFYFRRPLPAEVFEQEFQHILNDIQKVTKIPI</sequence>
<keyword evidence="4" id="KW-0175">Coiled coil</keyword>
<dbReference type="CDD" id="cd01949">
    <property type="entry name" value="GGDEF"/>
    <property type="match status" value="1"/>
</dbReference>
<dbReference type="InterPro" id="IPR000160">
    <property type="entry name" value="GGDEF_dom"/>
</dbReference>
<dbReference type="Pfam" id="PF01590">
    <property type="entry name" value="GAF"/>
    <property type="match status" value="1"/>
</dbReference>
<dbReference type="SUPFAM" id="SSF55073">
    <property type="entry name" value="Nucleotide cyclase"/>
    <property type="match status" value="1"/>
</dbReference>
<feature type="coiled-coil region" evidence="4">
    <location>
        <begin position="199"/>
        <end position="241"/>
    </location>
</feature>
<protein>
    <submittedName>
        <fullName evidence="9">EAL domain-containing protein</fullName>
    </submittedName>
</protein>
<dbReference type="PANTHER" id="PTHR44757:SF2">
    <property type="entry name" value="BIOFILM ARCHITECTURE MAINTENANCE PROTEIN MBAA"/>
    <property type="match status" value="1"/>
</dbReference>
<dbReference type="Proteomes" id="UP000623967">
    <property type="component" value="Unassembled WGS sequence"/>
</dbReference>
<keyword evidence="5" id="KW-0812">Transmembrane</keyword>
<dbReference type="SMART" id="SM00267">
    <property type="entry name" value="GGDEF"/>
    <property type="match status" value="1"/>
</dbReference>
<feature type="domain" description="EAL" evidence="6">
    <location>
        <begin position="573"/>
        <end position="826"/>
    </location>
</feature>
<evidence type="ECO:0000259" key="7">
    <source>
        <dbReference type="PROSITE" id="PS50885"/>
    </source>
</evidence>
<evidence type="ECO:0000259" key="8">
    <source>
        <dbReference type="PROSITE" id="PS50887"/>
    </source>
</evidence>
<dbReference type="Pfam" id="PF00990">
    <property type="entry name" value="GGDEF"/>
    <property type="match status" value="1"/>
</dbReference>
<comment type="caution">
    <text evidence="9">The sequence shown here is derived from an EMBL/GenBank/DDBJ whole genome shotgun (WGS) entry which is preliminary data.</text>
</comment>
<evidence type="ECO:0000256" key="2">
    <source>
        <dbReference type="ARBA" id="ARBA00022475"/>
    </source>
</evidence>
<comment type="subcellular location">
    <subcellularLocation>
        <location evidence="1">Cell membrane</location>
    </subcellularLocation>
</comment>
<dbReference type="EMBL" id="JAESWB010000168">
    <property type="protein sequence ID" value="MBL4952428.1"/>
    <property type="molecule type" value="Genomic_DNA"/>
</dbReference>
<reference evidence="9 10" key="1">
    <citation type="submission" date="2021-01" db="EMBL/GenBank/DDBJ databases">
        <title>Genome public.</title>
        <authorList>
            <person name="Liu C."/>
            <person name="Sun Q."/>
        </authorList>
    </citation>
    <scope>NUCLEOTIDE SEQUENCE [LARGE SCALE GENOMIC DNA]</scope>
    <source>
        <strain evidence="9 10">YIM B02564</strain>
    </source>
</reference>